<reference evidence="3 4" key="1">
    <citation type="submission" date="2018-08" db="EMBL/GenBank/DDBJ databases">
        <title>A genome reference for cultivated species of the human gut microbiota.</title>
        <authorList>
            <person name="Zou Y."/>
            <person name="Xue W."/>
            <person name="Luo G."/>
        </authorList>
    </citation>
    <scope>NUCLEOTIDE SEQUENCE [LARGE SCALE GENOMIC DNA]</scope>
    <source>
        <strain evidence="3 4">AF24-29</strain>
    </source>
</reference>
<dbReference type="GO" id="GO:0005506">
    <property type="term" value="F:iron ion binding"/>
    <property type="evidence" value="ECO:0007669"/>
    <property type="project" value="InterPro"/>
</dbReference>
<comment type="caution">
    <text evidence="3">The sequence shown here is derived from an EMBL/GenBank/DDBJ whole genome shotgun (WGS) entry which is preliminary data.</text>
</comment>
<dbReference type="Proteomes" id="UP000284178">
    <property type="component" value="Unassembled WGS sequence"/>
</dbReference>
<dbReference type="Pfam" id="PF01106">
    <property type="entry name" value="NifU"/>
    <property type="match status" value="1"/>
</dbReference>
<keyword evidence="4" id="KW-1185">Reference proteome</keyword>
<evidence type="ECO:0000313" key="4">
    <source>
        <dbReference type="Proteomes" id="UP000284178"/>
    </source>
</evidence>
<dbReference type="Gene3D" id="3.30.300.130">
    <property type="entry name" value="Fe-S cluster assembly (FSCA)"/>
    <property type="match status" value="1"/>
</dbReference>
<evidence type="ECO:0000259" key="2">
    <source>
        <dbReference type="Pfam" id="PF01106"/>
    </source>
</evidence>
<feature type="domain" description="NIF system FeS cluster assembly NifU C-terminal" evidence="2">
    <location>
        <begin position="8"/>
        <end position="72"/>
    </location>
</feature>
<organism evidence="3 4">
    <name type="scientific">Holdemania filiformis</name>
    <dbReference type="NCBI Taxonomy" id="61171"/>
    <lineage>
        <taxon>Bacteria</taxon>
        <taxon>Bacillati</taxon>
        <taxon>Bacillota</taxon>
        <taxon>Erysipelotrichia</taxon>
        <taxon>Erysipelotrichales</taxon>
        <taxon>Erysipelotrichaceae</taxon>
        <taxon>Holdemania</taxon>
    </lineage>
</organism>
<dbReference type="InterPro" id="IPR001075">
    <property type="entry name" value="NIF_FeS_clus_asmbl_NifU_C"/>
</dbReference>
<dbReference type="GeneID" id="83015546"/>
<gene>
    <name evidence="3" type="ORF">DWY25_09045</name>
</gene>
<dbReference type="SUPFAM" id="SSF117916">
    <property type="entry name" value="Fe-S cluster assembly (FSCA) domain-like"/>
    <property type="match status" value="1"/>
</dbReference>
<protein>
    <submittedName>
        <fullName evidence="3">NifU family protein</fullName>
    </submittedName>
</protein>
<comment type="function">
    <text evidence="1">May be involved in the formation or repair of [Fe-S] clusters present in iron-sulfur proteins.</text>
</comment>
<sequence length="82" mass="9032">METMETQVKNVIEKIRPYIQRDGGDVEFVSLEDGIVTVKMLGACSECLSLDATLKDGIEAILLDEVPGVTEVRMAPSEPLFF</sequence>
<dbReference type="EMBL" id="QRUP01000009">
    <property type="protein sequence ID" value="RGR74212.1"/>
    <property type="molecule type" value="Genomic_DNA"/>
</dbReference>
<dbReference type="RefSeq" id="WP_006058767.1">
    <property type="nucleotide sequence ID" value="NZ_CABJCV010000009.1"/>
</dbReference>
<proteinExistence type="predicted"/>
<name>A0A412G187_9FIRM</name>
<dbReference type="GO" id="GO:0051536">
    <property type="term" value="F:iron-sulfur cluster binding"/>
    <property type="evidence" value="ECO:0007669"/>
    <property type="project" value="InterPro"/>
</dbReference>
<dbReference type="PANTHER" id="PTHR11178">
    <property type="entry name" value="IRON-SULFUR CLUSTER SCAFFOLD PROTEIN NFU-RELATED"/>
    <property type="match status" value="1"/>
</dbReference>
<dbReference type="InterPro" id="IPR034904">
    <property type="entry name" value="FSCA_dom_sf"/>
</dbReference>
<dbReference type="GO" id="GO:0016226">
    <property type="term" value="P:iron-sulfur cluster assembly"/>
    <property type="evidence" value="ECO:0007669"/>
    <property type="project" value="InterPro"/>
</dbReference>
<evidence type="ECO:0000313" key="3">
    <source>
        <dbReference type="EMBL" id="RGR74212.1"/>
    </source>
</evidence>
<accession>A0A412G187</accession>
<evidence type="ECO:0000256" key="1">
    <source>
        <dbReference type="ARBA" id="ARBA00049958"/>
    </source>
</evidence>
<dbReference type="AlphaFoldDB" id="A0A412G187"/>